<dbReference type="GO" id="GO:0043565">
    <property type="term" value="F:sequence-specific DNA binding"/>
    <property type="evidence" value="ECO:0007669"/>
    <property type="project" value="InterPro"/>
</dbReference>
<organism evidence="6 7">
    <name type="scientific">Pedobacter zeae</name>
    <dbReference type="NCBI Taxonomy" id="1737356"/>
    <lineage>
        <taxon>Bacteria</taxon>
        <taxon>Pseudomonadati</taxon>
        <taxon>Bacteroidota</taxon>
        <taxon>Sphingobacteriia</taxon>
        <taxon>Sphingobacteriales</taxon>
        <taxon>Sphingobacteriaceae</taxon>
        <taxon>Pedobacter</taxon>
    </lineage>
</organism>
<dbReference type="EMBL" id="BMHZ01000001">
    <property type="protein sequence ID" value="GGG99319.1"/>
    <property type="molecule type" value="Genomic_DNA"/>
</dbReference>
<dbReference type="InterPro" id="IPR009057">
    <property type="entry name" value="Homeodomain-like_sf"/>
</dbReference>
<dbReference type="InterPro" id="IPR037923">
    <property type="entry name" value="HTH-like"/>
</dbReference>
<feature type="domain" description="HTH araC/xylS-type" evidence="4">
    <location>
        <begin position="182"/>
        <end position="281"/>
    </location>
</feature>
<dbReference type="PANTHER" id="PTHR43280:SF32">
    <property type="entry name" value="TRANSCRIPTIONAL REGULATORY PROTEIN"/>
    <property type="match status" value="1"/>
</dbReference>
<reference evidence="6 7" key="3">
    <citation type="submission" date="2020-08" db="EMBL/GenBank/DDBJ databases">
        <title>Genomic Encyclopedia of Type Strains, Phase IV (KMG-IV): sequencing the most valuable type-strain genomes for metagenomic binning, comparative biology and taxonomic classification.</title>
        <authorList>
            <person name="Goeker M."/>
        </authorList>
    </citation>
    <scope>NUCLEOTIDE SEQUENCE [LARGE SCALE GENOMIC DNA]</scope>
    <source>
        <strain evidence="6 7">DSM 100774</strain>
    </source>
</reference>
<gene>
    <name evidence="5" type="ORF">GCM10007422_12090</name>
    <name evidence="6" type="ORF">GGQ60_001419</name>
</gene>
<dbReference type="EMBL" id="JACIEF010000002">
    <property type="protein sequence ID" value="MBB4107438.1"/>
    <property type="molecule type" value="Genomic_DNA"/>
</dbReference>
<evidence type="ECO:0000259" key="4">
    <source>
        <dbReference type="PROSITE" id="PS01124"/>
    </source>
</evidence>
<evidence type="ECO:0000256" key="3">
    <source>
        <dbReference type="ARBA" id="ARBA00023163"/>
    </source>
</evidence>
<dbReference type="PROSITE" id="PS01124">
    <property type="entry name" value="HTH_ARAC_FAMILY_2"/>
    <property type="match status" value="1"/>
</dbReference>
<dbReference type="Pfam" id="PF02311">
    <property type="entry name" value="AraC_binding"/>
    <property type="match status" value="1"/>
</dbReference>
<comment type="caution">
    <text evidence="6">The sequence shown here is derived from an EMBL/GenBank/DDBJ whole genome shotgun (WGS) entry which is preliminary data.</text>
</comment>
<dbReference type="SUPFAM" id="SSF51215">
    <property type="entry name" value="Regulatory protein AraC"/>
    <property type="match status" value="1"/>
</dbReference>
<keyword evidence="1" id="KW-0805">Transcription regulation</keyword>
<keyword evidence="3" id="KW-0804">Transcription</keyword>
<dbReference type="InterPro" id="IPR003313">
    <property type="entry name" value="AraC-bd"/>
</dbReference>
<accession>A0A7W6P549</accession>
<reference evidence="5" key="1">
    <citation type="journal article" date="2014" name="Int. J. Syst. Evol. Microbiol.">
        <title>Complete genome of a new Firmicutes species belonging to the dominant human colonic microbiota ('Ruminococcus bicirculans') reveals two chromosomes and a selective capacity to utilize plant glucans.</title>
        <authorList>
            <consortium name="NISC Comparative Sequencing Program"/>
            <person name="Wegmann U."/>
            <person name="Louis P."/>
            <person name="Goesmann A."/>
            <person name="Henrissat B."/>
            <person name="Duncan S.H."/>
            <person name="Flint H.J."/>
        </authorList>
    </citation>
    <scope>NUCLEOTIDE SEQUENCE</scope>
    <source>
        <strain evidence="5">CGMCC 1.15287</strain>
    </source>
</reference>
<dbReference type="SMART" id="SM00342">
    <property type="entry name" value="HTH_ARAC"/>
    <property type="match status" value="1"/>
</dbReference>
<evidence type="ECO:0000256" key="1">
    <source>
        <dbReference type="ARBA" id="ARBA00023015"/>
    </source>
</evidence>
<dbReference type="Gene3D" id="1.10.10.60">
    <property type="entry name" value="Homeodomain-like"/>
    <property type="match status" value="1"/>
</dbReference>
<reference evidence="5" key="4">
    <citation type="submission" date="2024-05" db="EMBL/GenBank/DDBJ databases">
        <authorList>
            <person name="Sun Q."/>
            <person name="Zhou Y."/>
        </authorList>
    </citation>
    <scope>NUCLEOTIDE SEQUENCE</scope>
    <source>
        <strain evidence="5">CGMCC 1.15287</strain>
    </source>
</reference>
<evidence type="ECO:0000313" key="7">
    <source>
        <dbReference type="Proteomes" id="UP000532273"/>
    </source>
</evidence>
<dbReference type="PANTHER" id="PTHR43280">
    <property type="entry name" value="ARAC-FAMILY TRANSCRIPTIONAL REGULATOR"/>
    <property type="match status" value="1"/>
</dbReference>
<reference evidence="8" key="2">
    <citation type="journal article" date="2019" name="Int. J. Syst. Evol. Microbiol.">
        <title>The Global Catalogue of Microorganisms (GCM) 10K type strain sequencing project: providing services to taxonomists for standard genome sequencing and annotation.</title>
        <authorList>
            <consortium name="The Broad Institute Genomics Platform"/>
            <consortium name="The Broad Institute Genome Sequencing Center for Infectious Disease"/>
            <person name="Wu L."/>
            <person name="Ma J."/>
        </authorList>
    </citation>
    <scope>NUCLEOTIDE SEQUENCE [LARGE SCALE GENOMIC DNA]</scope>
    <source>
        <strain evidence="8">CGMCC 1.15287</strain>
    </source>
</reference>
<sequence length="284" mass="32180">MAIKTFPENLSQNKGLPIRIVTPEFGHISAESAAQYGSAQRLPYYFFLFVWQGSSSEVIDGETMEIGENELLFALPHQVRQLAPGGHGADYYKLGFDNECLARLPKKFPFLLNPLNRQKISFTPDAARRLSNAFKILNELLRTADNDPELILAYLNSLLTEINAAYFVLHKKPAPEGLDKFLGFRLFVEDNLTEQPAITEIAEKLALSTDGLYRIVKQHSGVSPKEFIIERLIIEARRRMYHEPNTSVKELAFELGFNDPGYFSRLFKKVTGKTIAGFYQDLSL</sequence>
<name>A0A7W6P549_9SPHI</name>
<keyword evidence="2 6" id="KW-0238">DNA-binding</keyword>
<evidence type="ECO:0000313" key="5">
    <source>
        <dbReference type="EMBL" id="GGG99319.1"/>
    </source>
</evidence>
<dbReference type="InterPro" id="IPR018060">
    <property type="entry name" value="HTH_AraC"/>
</dbReference>
<dbReference type="RefSeq" id="WP_183761441.1">
    <property type="nucleotide sequence ID" value="NZ_BMHZ01000001.1"/>
</dbReference>
<protein>
    <submittedName>
        <fullName evidence="6">AraC-like DNA-binding protein</fullName>
    </submittedName>
</protein>
<keyword evidence="8" id="KW-1185">Reference proteome</keyword>
<dbReference type="AlphaFoldDB" id="A0A7W6P549"/>
<dbReference type="GO" id="GO:0003700">
    <property type="term" value="F:DNA-binding transcription factor activity"/>
    <property type="evidence" value="ECO:0007669"/>
    <property type="project" value="InterPro"/>
</dbReference>
<dbReference type="SUPFAM" id="SSF46689">
    <property type="entry name" value="Homeodomain-like"/>
    <property type="match status" value="1"/>
</dbReference>
<evidence type="ECO:0000313" key="6">
    <source>
        <dbReference type="EMBL" id="MBB4107438.1"/>
    </source>
</evidence>
<proteinExistence type="predicted"/>
<dbReference type="Pfam" id="PF12833">
    <property type="entry name" value="HTH_18"/>
    <property type="match status" value="1"/>
</dbReference>
<evidence type="ECO:0000256" key="2">
    <source>
        <dbReference type="ARBA" id="ARBA00023125"/>
    </source>
</evidence>
<evidence type="ECO:0000313" key="8">
    <source>
        <dbReference type="Proteomes" id="UP000642938"/>
    </source>
</evidence>
<dbReference type="Proteomes" id="UP000642938">
    <property type="component" value="Unassembled WGS sequence"/>
</dbReference>
<dbReference type="Proteomes" id="UP000532273">
    <property type="component" value="Unassembled WGS sequence"/>
</dbReference>